<dbReference type="Gene3D" id="3.30.300.210">
    <property type="entry name" value="Nutrient germinant receptor protein C, domain 3"/>
    <property type="match status" value="1"/>
</dbReference>
<dbReference type="PROSITE" id="PS51257">
    <property type="entry name" value="PROKAR_LIPOPROTEIN"/>
    <property type="match status" value="1"/>
</dbReference>
<dbReference type="RefSeq" id="WP_379950679.1">
    <property type="nucleotide sequence ID" value="NZ_JBHMAF010000133.1"/>
</dbReference>
<organism evidence="10 11">
    <name type="scientific">Ectobacillus funiculus</name>
    <dbReference type="NCBI Taxonomy" id="137993"/>
    <lineage>
        <taxon>Bacteria</taxon>
        <taxon>Bacillati</taxon>
        <taxon>Bacillota</taxon>
        <taxon>Bacilli</taxon>
        <taxon>Bacillales</taxon>
        <taxon>Bacillaceae</taxon>
        <taxon>Ectobacillus</taxon>
    </lineage>
</organism>
<dbReference type="InterPro" id="IPR038501">
    <property type="entry name" value="Spore_GerAC_C_sf"/>
</dbReference>
<dbReference type="InterPro" id="IPR046953">
    <property type="entry name" value="Spore_GerAC-like_C"/>
</dbReference>
<evidence type="ECO:0000313" key="11">
    <source>
        <dbReference type="Proteomes" id="UP001589609"/>
    </source>
</evidence>
<evidence type="ECO:0000256" key="5">
    <source>
        <dbReference type="ARBA" id="ARBA00023136"/>
    </source>
</evidence>
<evidence type="ECO:0000256" key="1">
    <source>
        <dbReference type="ARBA" id="ARBA00004635"/>
    </source>
</evidence>
<evidence type="ECO:0000259" key="9">
    <source>
        <dbReference type="Pfam" id="PF25198"/>
    </source>
</evidence>
<dbReference type="Gene3D" id="6.20.190.10">
    <property type="entry name" value="Nutrient germinant receptor protein C, domain 1"/>
    <property type="match status" value="1"/>
</dbReference>
<dbReference type="Pfam" id="PF25198">
    <property type="entry name" value="Spore_GerAC_N"/>
    <property type="match status" value="1"/>
</dbReference>
<feature type="domain" description="Spore germination GerAC-like C-terminal" evidence="8">
    <location>
        <begin position="221"/>
        <end position="388"/>
    </location>
</feature>
<proteinExistence type="inferred from homology"/>
<evidence type="ECO:0000256" key="7">
    <source>
        <dbReference type="ARBA" id="ARBA00023288"/>
    </source>
</evidence>
<gene>
    <name evidence="10" type="ORF">ACFFMS_18670</name>
</gene>
<keyword evidence="7" id="KW-0449">Lipoprotein</keyword>
<comment type="subcellular location">
    <subcellularLocation>
        <location evidence="1">Membrane</location>
        <topology evidence="1">Lipid-anchor</topology>
    </subcellularLocation>
</comment>
<keyword evidence="11" id="KW-1185">Reference proteome</keyword>
<comment type="similarity">
    <text evidence="2">Belongs to the GerABKC lipoprotein family.</text>
</comment>
<dbReference type="EMBL" id="JBHMAF010000133">
    <property type="protein sequence ID" value="MFB9760365.1"/>
    <property type="molecule type" value="Genomic_DNA"/>
</dbReference>
<evidence type="ECO:0000256" key="6">
    <source>
        <dbReference type="ARBA" id="ARBA00023139"/>
    </source>
</evidence>
<sequence length="403" mass="45550">MRKQGILVLMILIMLLTTGCWSRTEINDIAVVTAMAMDKENDGEIRLALQLALPRLLGPTAIGGGGTELEAKATWVVAEKGKNLMDALEKIQSKLPRRLFFSHNRVLVIGEKLARKGVAPLLDAVSRGRQSRLDSYILFTKGEAMRIINFTPKFERVGAEIIREEEKQGVMVNKTVGEFLNILLDEGIQPLASRIEVIPSIVPNTNSSQDKKQHRNLGTVGVAVFRKDKLVGWLNHQEGRGLLWLRNELKTSLITINIPKEKGSGHISIRVLKSATKRKPTLQNGKIHMKVQIRSSGELIENTSKLDLNDPKIISYIQHELENELKESVQLTLNKVQKQFKSDIIGFGNSVFREYPAYWKDTLKARWDQEFPNVKVSIIPYVNINQTGLNTKPFIWSEQEFIQ</sequence>
<protein>
    <submittedName>
        <fullName evidence="10">Ger(X)C family spore germination protein</fullName>
    </submittedName>
</protein>
<dbReference type="Proteomes" id="UP001589609">
    <property type="component" value="Unassembled WGS sequence"/>
</dbReference>
<evidence type="ECO:0000256" key="4">
    <source>
        <dbReference type="ARBA" id="ARBA00022729"/>
    </source>
</evidence>
<keyword evidence="5" id="KW-0472">Membrane</keyword>
<dbReference type="NCBIfam" id="TIGR02887">
    <property type="entry name" value="spore_ger_x_C"/>
    <property type="match status" value="1"/>
</dbReference>
<evidence type="ECO:0000256" key="2">
    <source>
        <dbReference type="ARBA" id="ARBA00007886"/>
    </source>
</evidence>
<reference evidence="10 11" key="1">
    <citation type="submission" date="2024-09" db="EMBL/GenBank/DDBJ databases">
        <authorList>
            <person name="Sun Q."/>
            <person name="Mori K."/>
        </authorList>
    </citation>
    <scope>NUCLEOTIDE SEQUENCE [LARGE SCALE GENOMIC DNA]</scope>
    <source>
        <strain evidence="10 11">JCM 11201</strain>
    </source>
</reference>
<dbReference type="PANTHER" id="PTHR35789">
    <property type="entry name" value="SPORE GERMINATION PROTEIN B3"/>
    <property type="match status" value="1"/>
</dbReference>
<feature type="domain" description="Spore germination protein N-terminal" evidence="9">
    <location>
        <begin position="23"/>
        <end position="196"/>
    </location>
</feature>
<dbReference type="Pfam" id="PF05504">
    <property type="entry name" value="Spore_GerAC"/>
    <property type="match status" value="1"/>
</dbReference>
<evidence type="ECO:0000313" key="10">
    <source>
        <dbReference type="EMBL" id="MFB9760365.1"/>
    </source>
</evidence>
<name>A0ABV5WIB4_9BACI</name>
<keyword evidence="6" id="KW-0564">Palmitate</keyword>
<evidence type="ECO:0000256" key="3">
    <source>
        <dbReference type="ARBA" id="ARBA00022544"/>
    </source>
</evidence>
<accession>A0ABV5WIB4</accession>
<evidence type="ECO:0000259" key="8">
    <source>
        <dbReference type="Pfam" id="PF05504"/>
    </source>
</evidence>
<dbReference type="InterPro" id="IPR008844">
    <property type="entry name" value="Spore_GerAC-like"/>
</dbReference>
<comment type="caution">
    <text evidence="10">The sequence shown here is derived from an EMBL/GenBank/DDBJ whole genome shotgun (WGS) entry which is preliminary data.</text>
</comment>
<keyword evidence="4" id="KW-0732">Signal</keyword>
<dbReference type="InterPro" id="IPR057336">
    <property type="entry name" value="GerAC_N"/>
</dbReference>
<keyword evidence="3" id="KW-0309">Germination</keyword>
<dbReference type="PANTHER" id="PTHR35789:SF1">
    <property type="entry name" value="SPORE GERMINATION PROTEIN B3"/>
    <property type="match status" value="1"/>
</dbReference>